<comment type="caution">
    <text evidence="5">The sequence shown here is derived from an EMBL/GenBank/DDBJ whole genome shotgun (WGS) entry which is preliminary data.</text>
</comment>
<evidence type="ECO:0000256" key="3">
    <source>
        <dbReference type="SAM" id="MobiDB-lite"/>
    </source>
</evidence>
<keyword evidence="6" id="KW-1185">Reference proteome</keyword>
<feature type="region of interest" description="Disordered" evidence="3">
    <location>
        <begin position="242"/>
        <end position="304"/>
    </location>
</feature>
<dbReference type="Pfam" id="PF13895">
    <property type="entry name" value="Ig_2"/>
    <property type="match status" value="1"/>
</dbReference>
<accession>A0A9Q1FVZ5</accession>
<dbReference type="GO" id="GO:0006955">
    <property type="term" value="P:immune response"/>
    <property type="evidence" value="ECO:0007669"/>
    <property type="project" value="TreeGrafter"/>
</dbReference>
<dbReference type="Proteomes" id="UP001152622">
    <property type="component" value="Chromosome 3"/>
</dbReference>
<dbReference type="AlphaFoldDB" id="A0A9Q1FVZ5"/>
<dbReference type="PROSITE" id="PS50835">
    <property type="entry name" value="IG_LIKE"/>
    <property type="match status" value="1"/>
</dbReference>
<evidence type="ECO:0000256" key="2">
    <source>
        <dbReference type="ARBA" id="ARBA00023157"/>
    </source>
</evidence>
<feature type="compositionally biased region" description="Polar residues" evidence="3">
    <location>
        <begin position="242"/>
        <end position="264"/>
    </location>
</feature>
<dbReference type="SUPFAM" id="SSF48726">
    <property type="entry name" value="Immunoglobulin"/>
    <property type="match status" value="2"/>
</dbReference>
<feature type="compositionally biased region" description="Polar residues" evidence="3">
    <location>
        <begin position="272"/>
        <end position="285"/>
    </location>
</feature>
<dbReference type="GO" id="GO:0004888">
    <property type="term" value="F:transmembrane signaling receptor activity"/>
    <property type="evidence" value="ECO:0007669"/>
    <property type="project" value="TreeGrafter"/>
</dbReference>
<dbReference type="PANTHER" id="PTHR11481:SF64">
    <property type="entry name" value="FC RECEPTOR-LIKE PROTEIN 4"/>
    <property type="match status" value="1"/>
</dbReference>
<dbReference type="GO" id="GO:0007166">
    <property type="term" value="P:cell surface receptor signaling pathway"/>
    <property type="evidence" value="ECO:0007669"/>
    <property type="project" value="TreeGrafter"/>
</dbReference>
<protein>
    <recommendedName>
        <fullName evidence="4">Ig-like domain-containing protein</fullName>
    </recommendedName>
</protein>
<proteinExistence type="predicted"/>
<organism evidence="5 6">
    <name type="scientific">Synaphobranchus kaupii</name>
    <name type="common">Kaup's arrowtooth eel</name>
    <dbReference type="NCBI Taxonomy" id="118154"/>
    <lineage>
        <taxon>Eukaryota</taxon>
        <taxon>Metazoa</taxon>
        <taxon>Chordata</taxon>
        <taxon>Craniata</taxon>
        <taxon>Vertebrata</taxon>
        <taxon>Euteleostomi</taxon>
        <taxon>Actinopterygii</taxon>
        <taxon>Neopterygii</taxon>
        <taxon>Teleostei</taxon>
        <taxon>Anguilliformes</taxon>
        <taxon>Synaphobranchidae</taxon>
        <taxon>Synaphobranchus</taxon>
    </lineage>
</organism>
<keyword evidence="1" id="KW-0732">Signal</keyword>
<evidence type="ECO:0000259" key="4">
    <source>
        <dbReference type="PROSITE" id="PS50835"/>
    </source>
</evidence>
<reference evidence="5" key="1">
    <citation type="journal article" date="2023" name="Science">
        <title>Genome structures resolve the early diversification of teleost fishes.</title>
        <authorList>
            <person name="Parey E."/>
            <person name="Louis A."/>
            <person name="Montfort J."/>
            <person name="Bouchez O."/>
            <person name="Roques C."/>
            <person name="Iampietro C."/>
            <person name="Lluch J."/>
            <person name="Castinel A."/>
            <person name="Donnadieu C."/>
            <person name="Desvignes T."/>
            <person name="Floi Bucao C."/>
            <person name="Jouanno E."/>
            <person name="Wen M."/>
            <person name="Mejri S."/>
            <person name="Dirks R."/>
            <person name="Jansen H."/>
            <person name="Henkel C."/>
            <person name="Chen W.J."/>
            <person name="Zahm M."/>
            <person name="Cabau C."/>
            <person name="Klopp C."/>
            <person name="Thompson A.W."/>
            <person name="Robinson-Rechavi M."/>
            <person name="Braasch I."/>
            <person name="Lecointre G."/>
            <person name="Bobe J."/>
            <person name="Postlethwait J.H."/>
            <person name="Berthelot C."/>
            <person name="Roest Crollius H."/>
            <person name="Guiguen Y."/>
        </authorList>
    </citation>
    <scope>NUCLEOTIDE SEQUENCE</scope>
    <source>
        <strain evidence="5">WJC10195</strain>
    </source>
</reference>
<dbReference type="OrthoDB" id="8917564at2759"/>
<keyword evidence="2" id="KW-1015">Disulfide bond</keyword>
<dbReference type="InterPro" id="IPR003599">
    <property type="entry name" value="Ig_sub"/>
</dbReference>
<dbReference type="PANTHER" id="PTHR11481">
    <property type="entry name" value="IMMUNOGLOBULIN FC RECEPTOR"/>
    <property type="match status" value="1"/>
</dbReference>
<evidence type="ECO:0000256" key="1">
    <source>
        <dbReference type="ARBA" id="ARBA00022729"/>
    </source>
</evidence>
<evidence type="ECO:0000313" key="6">
    <source>
        <dbReference type="Proteomes" id="UP001152622"/>
    </source>
</evidence>
<dbReference type="EMBL" id="JAINUF010000003">
    <property type="protein sequence ID" value="KAJ8368783.1"/>
    <property type="molecule type" value="Genomic_DNA"/>
</dbReference>
<dbReference type="InterPro" id="IPR013783">
    <property type="entry name" value="Ig-like_fold"/>
</dbReference>
<dbReference type="InterPro" id="IPR007110">
    <property type="entry name" value="Ig-like_dom"/>
</dbReference>
<gene>
    <name evidence="5" type="ORF">SKAU_G00088110</name>
</gene>
<dbReference type="Gene3D" id="2.60.40.10">
    <property type="entry name" value="Immunoglobulins"/>
    <property type="match status" value="2"/>
</dbReference>
<feature type="domain" description="Ig-like" evidence="4">
    <location>
        <begin position="15"/>
        <end position="111"/>
    </location>
</feature>
<sequence>MRYSNDESQEQSTLPSLPLHIHVAVGWVILQVSPQPAFVGGSMTLTCRVRRDPVLMEVVFYKDGTELQRSAQPKLHLAHLMQQDQGSYWCTATWKKQFYWTSAESLAVEVSVIDILSEPVMEAFPSGPVASGQVLSLKCSAQLTFPQPGLHLIYRYLQDGRRLGVATSRNKINMPLNVGLYQCKVTVGGLGITKWSNKVPVGIIHEEFAMTTNGPYSKTLPTSHHTETDTPTASGAEEFAMTTNGPYSKTLPTSHHTETDTPTASGAEEFAMTTNGPYSKTLPTSHHTETDTPPASGAGFYAVD</sequence>
<name>A0A9Q1FVZ5_SYNKA</name>
<dbReference type="GO" id="GO:0009897">
    <property type="term" value="C:external side of plasma membrane"/>
    <property type="evidence" value="ECO:0007669"/>
    <property type="project" value="TreeGrafter"/>
</dbReference>
<dbReference type="InterPro" id="IPR036179">
    <property type="entry name" value="Ig-like_dom_sf"/>
</dbReference>
<dbReference type="SMART" id="SM00409">
    <property type="entry name" value="IG"/>
    <property type="match status" value="1"/>
</dbReference>
<dbReference type="InterPro" id="IPR050488">
    <property type="entry name" value="Ig_Fc_receptor"/>
</dbReference>
<evidence type="ECO:0000313" key="5">
    <source>
        <dbReference type="EMBL" id="KAJ8368783.1"/>
    </source>
</evidence>